<sequence length="144" mass="15612">MGNDKQLYAVDEVADLLGLHVKTVRGYVRAGKLPATRVGKSYRIAAADLAEFTGQPPTLPARETVRRVRRVEATTIVQVDAVGPETVRRIAAMVGAAAGTEDCEPLRVQTIYDEERAELKVILFGGPNRVGAALRLLAMVLEDE</sequence>
<name>A0A7D6CHL9_9ACTN</name>
<evidence type="ECO:0000259" key="1">
    <source>
        <dbReference type="Pfam" id="PF12728"/>
    </source>
</evidence>
<dbReference type="InterPro" id="IPR010093">
    <property type="entry name" value="SinI_DNA-bd"/>
</dbReference>
<accession>A0A7D6CHL9</accession>
<dbReference type="GO" id="GO:0003677">
    <property type="term" value="F:DNA binding"/>
    <property type="evidence" value="ECO:0007669"/>
    <property type="project" value="InterPro"/>
</dbReference>
<dbReference type="SUPFAM" id="SSF46955">
    <property type="entry name" value="Putative DNA-binding domain"/>
    <property type="match status" value="1"/>
</dbReference>
<dbReference type="InterPro" id="IPR041657">
    <property type="entry name" value="HTH_17"/>
</dbReference>
<feature type="domain" description="Helix-turn-helix" evidence="1">
    <location>
        <begin position="8"/>
        <end position="52"/>
    </location>
</feature>
<dbReference type="Pfam" id="PF12728">
    <property type="entry name" value="HTH_17"/>
    <property type="match status" value="1"/>
</dbReference>
<dbReference type="InterPro" id="IPR009061">
    <property type="entry name" value="DNA-bd_dom_put_sf"/>
</dbReference>
<dbReference type="NCBIfam" id="TIGR01764">
    <property type="entry name" value="excise"/>
    <property type="match status" value="1"/>
</dbReference>
<protein>
    <submittedName>
        <fullName evidence="2">Helix-turn-helix domain-containing protein</fullName>
    </submittedName>
</protein>
<dbReference type="AlphaFoldDB" id="A0A7D6CHL9"/>
<reference evidence="2" key="1">
    <citation type="submission" date="2020-08" db="EMBL/GenBank/DDBJ databases">
        <title>A bifunctional nitrone conjugated secondary metabolite targeting the ribosome.</title>
        <authorList>
            <person name="Limbrick E.M."/>
            <person name="Graf M."/>
            <person name="Derewacz D.K."/>
            <person name="Nguyen F."/>
            <person name="Spraggins J.M."/>
            <person name="Wieland M."/>
            <person name="Ynigez-Gutierrez A.E."/>
            <person name="Reisman B.J."/>
            <person name="Zinshteyn B."/>
            <person name="McCulloch K."/>
            <person name="Iverson T.M."/>
            <person name="Green R."/>
            <person name="Wilson D.N."/>
            <person name="Bachmann B.O."/>
        </authorList>
    </citation>
    <scope>NUCLEOTIDE SEQUENCE</scope>
    <source>
        <strain evidence="2">Africana</strain>
    </source>
</reference>
<proteinExistence type="predicted"/>
<evidence type="ECO:0000313" key="2">
    <source>
        <dbReference type="EMBL" id="QLK01594.1"/>
    </source>
</evidence>
<organism evidence="2">
    <name type="scientific">Micromonospora carbonacea</name>
    <dbReference type="NCBI Taxonomy" id="47853"/>
    <lineage>
        <taxon>Bacteria</taxon>
        <taxon>Bacillati</taxon>
        <taxon>Actinomycetota</taxon>
        <taxon>Actinomycetes</taxon>
        <taxon>Micromonosporales</taxon>
        <taxon>Micromonosporaceae</taxon>
        <taxon>Micromonospora</taxon>
    </lineage>
</organism>
<gene>
    <name evidence="2" type="ORF">HZU44_21760</name>
</gene>
<dbReference type="EMBL" id="CP058905">
    <property type="protein sequence ID" value="QLK01594.1"/>
    <property type="molecule type" value="Genomic_DNA"/>
</dbReference>